<feature type="domain" description="Fe/B12 periplasmic-binding" evidence="2">
    <location>
        <begin position="42"/>
        <end position="334"/>
    </location>
</feature>
<name>A0A238JD36_9RHOB</name>
<feature type="chain" id="PRO_5012059593" evidence="1">
    <location>
        <begin position="21"/>
        <end position="334"/>
    </location>
</feature>
<dbReference type="PANTHER" id="PTHR30535">
    <property type="entry name" value="VITAMIN B12-BINDING PROTEIN"/>
    <property type="match status" value="1"/>
</dbReference>
<dbReference type="OrthoDB" id="9797850at2"/>
<sequence>MKQLSFGLALVALSGTSAMAQDYPVTIENCGHTVTFDAAPESVVSIGQATTEALYLLGLGDKVAGTAVWFTDVLPEYAELNAGVERIADNTPSFEAVVNKRPGLVTSQYEWYVGPKGSVGTREQFHDLSVPTYIWPADCVGKDNSVGVDGTREELISTEVIYRGLIELSQIFGVAEAGEAAVADLKAREMAAIERAKALKIEDTSALFWFSSAKMDADPYVAGAKGAPGFIMSQLGIKNVVESSEEWPTVGWEFLAKANPTYIVLADLQRRKFPADAVEVKQEFLNNDPVASLMDAVKEDRVLVLNAHAMDATIRTISGLELLVDAMEKKALTQ</sequence>
<keyword evidence="4" id="KW-1185">Reference proteome</keyword>
<dbReference type="EMBL" id="FXXP01000001">
    <property type="protein sequence ID" value="SMX27746.1"/>
    <property type="molecule type" value="Genomic_DNA"/>
</dbReference>
<evidence type="ECO:0000313" key="4">
    <source>
        <dbReference type="Proteomes" id="UP000225972"/>
    </source>
</evidence>
<proteinExistence type="predicted"/>
<dbReference type="Pfam" id="PF01497">
    <property type="entry name" value="Peripla_BP_2"/>
    <property type="match status" value="1"/>
</dbReference>
<dbReference type="PANTHER" id="PTHR30535:SF7">
    <property type="entry name" value="IRON(III) DICITRATE-BINDING PROTEIN"/>
    <property type="match status" value="1"/>
</dbReference>
<gene>
    <name evidence="3" type="ORF">TRP8649_01856</name>
</gene>
<evidence type="ECO:0000256" key="1">
    <source>
        <dbReference type="SAM" id="SignalP"/>
    </source>
</evidence>
<dbReference type="RefSeq" id="WP_099244135.1">
    <property type="nucleotide sequence ID" value="NZ_FXXP01000001.1"/>
</dbReference>
<dbReference type="InterPro" id="IPR002491">
    <property type="entry name" value="ABC_transptr_periplasmic_BD"/>
</dbReference>
<organism evidence="3 4">
    <name type="scientific">Pelagimonas phthalicica</name>
    <dbReference type="NCBI Taxonomy" id="1037362"/>
    <lineage>
        <taxon>Bacteria</taxon>
        <taxon>Pseudomonadati</taxon>
        <taxon>Pseudomonadota</taxon>
        <taxon>Alphaproteobacteria</taxon>
        <taxon>Rhodobacterales</taxon>
        <taxon>Roseobacteraceae</taxon>
        <taxon>Pelagimonas</taxon>
    </lineage>
</organism>
<evidence type="ECO:0000259" key="2">
    <source>
        <dbReference type="PROSITE" id="PS50983"/>
    </source>
</evidence>
<dbReference type="Proteomes" id="UP000225972">
    <property type="component" value="Unassembled WGS sequence"/>
</dbReference>
<evidence type="ECO:0000313" key="3">
    <source>
        <dbReference type="EMBL" id="SMX27746.1"/>
    </source>
</evidence>
<keyword evidence="1" id="KW-0732">Signal</keyword>
<accession>A0A238JD36</accession>
<dbReference type="InterPro" id="IPR050902">
    <property type="entry name" value="ABC_Transporter_SBP"/>
</dbReference>
<feature type="signal peptide" evidence="1">
    <location>
        <begin position="1"/>
        <end position="20"/>
    </location>
</feature>
<protein>
    <submittedName>
        <fullName evidence="3">Corrinoid ABC transporter substrate-binding protein</fullName>
    </submittedName>
</protein>
<dbReference type="SUPFAM" id="SSF53807">
    <property type="entry name" value="Helical backbone' metal receptor"/>
    <property type="match status" value="1"/>
</dbReference>
<dbReference type="AlphaFoldDB" id="A0A238JD36"/>
<reference evidence="4" key="1">
    <citation type="submission" date="2017-05" db="EMBL/GenBank/DDBJ databases">
        <authorList>
            <person name="Rodrigo-Torres L."/>
            <person name="Arahal R. D."/>
            <person name="Lucena T."/>
        </authorList>
    </citation>
    <scope>NUCLEOTIDE SEQUENCE [LARGE SCALE GENOMIC DNA]</scope>
    <source>
        <strain evidence="4">CECT 8649</strain>
    </source>
</reference>
<dbReference type="Gene3D" id="3.40.50.1980">
    <property type="entry name" value="Nitrogenase molybdenum iron protein domain"/>
    <property type="match status" value="2"/>
</dbReference>
<dbReference type="PROSITE" id="PS50983">
    <property type="entry name" value="FE_B12_PBP"/>
    <property type="match status" value="1"/>
</dbReference>